<dbReference type="FunFam" id="1.10.560.10:FF:000037">
    <property type="entry name" value="T-complex protein 1 subunit gamma"/>
    <property type="match status" value="1"/>
</dbReference>
<dbReference type="GO" id="GO:0005524">
    <property type="term" value="F:ATP binding"/>
    <property type="evidence" value="ECO:0007669"/>
    <property type="project" value="UniProtKB-KW"/>
</dbReference>
<dbReference type="OrthoDB" id="10248520at2759"/>
<keyword evidence="12" id="KW-1185">Reference proteome</keyword>
<dbReference type="GO" id="GO:0140662">
    <property type="term" value="F:ATP-dependent protein folding chaperone"/>
    <property type="evidence" value="ECO:0007669"/>
    <property type="project" value="InterPro"/>
</dbReference>
<reference evidence="12" key="1">
    <citation type="submission" date="2013-09" db="EMBL/GenBank/DDBJ databases">
        <title>Corchorus olitorius genome sequencing.</title>
        <authorList>
            <person name="Alam M."/>
            <person name="Haque M.S."/>
            <person name="Islam M.S."/>
            <person name="Emdad E.M."/>
            <person name="Islam M.M."/>
            <person name="Ahmed B."/>
            <person name="Halim A."/>
            <person name="Hossen Q.M.M."/>
            <person name="Hossain M.Z."/>
            <person name="Ahmed R."/>
            <person name="Khan M.M."/>
            <person name="Islam R."/>
            <person name="Rashid M.M."/>
            <person name="Khan S.A."/>
            <person name="Rahman M.S."/>
            <person name="Alam M."/>
            <person name="Yahiya A.S."/>
            <person name="Khan M.S."/>
            <person name="Azam M.S."/>
            <person name="Haque T."/>
            <person name="Lashkar M.Z.H."/>
            <person name="Akhand A.I."/>
            <person name="Morshed G."/>
            <person name="Roy S."/>
            <person name="Uddin K.S."/>
            <person name="Rabeya T."/>
            <person name="Hossain A.S."/>
            <person name="Chowdhury A."/>
            <person name="Snigdha A.R."/>
            <person name="Mortoza M.S."/>
            <person name="Matin S.A."/>
            <person name="Hoque S.M.E."/>
            <person name="Islam M.K."/>
            <person name="Roy D.K."/>
            <person name="Haider R."/>
            <person name="Moosa M.M."/>
            <person name="Elias S.M."/>
            <person name="Hasan A.M."/>
            <person name="Jahan S."/>
            <person name="Shafiuddin M."/>
            <person name="Mahmood N."/>
            <person name="Shommy N.S."/>
        </authorList>
    </citation>
    <scope>NUCLEOTIDE SEQUENCE [LARGE SCALE GENOMIC DNA]</scope>
    <source>
        <strain evidence="12">cv. O-4</strain>
    </source>
</reference>
<dbReference type="InterPro" id="IPR012719">
    <property type="entry name" value="Chap_CCT_gamma"/>
</dbReference>
<gene>
    <name evidence="11" type="ORF">COLO4_12140</name>
</gene>
<dbReference type="Gene3D" id="3.30.260.10">
    <property type="entry name" value="TCP-1-like chaperonin intermediate domain"/>
    <property type="match status" value="1"/>
</dbReference>
<protein>
    <recommendedName>
        <fullName evidence="3 9">T-complex protein 1 subunit gamma</fullName>
    </recommendedName>
</protein>
<dbReference type="SUPFAM" id="SSF52029">
    <property type="entry name" value="GroEL apical domain-like"/>
    <property type="match status" value="1"/>
</dbReference>
<evidence type="ECO:0000256" key="7">
    <source>
        <dbReference type="ARBA" id="ARBA00023186"/>
    </source>
</evidence>
<dbReference type="EMBL" id="AWUE01014832">
    <property type="protein sequence ID" value="OMP01130.1"/>
    <property type="molecule type" value="Genomic_DNA"/>
</dbReference>
<dbReference type="AlphaFoldDB" id="A0A1R3K210"/>
<keyword evidence="4" id="KW-0963">Cytoplasm</keyword>
<dbReference type="SUPFAM" id="SSF48592">
    <property type="entry name" value="GroEL equatorial domain-like"/>
    <property type="match status" value="1"/>
</dbReference>
<dbReference type="PROSITE" id="PS00751">
    <property type="entry name" value="TCP1_2"/>
    <property type="match status" value="1"/>
</dbReference>
<evidence type="ECO:0000256" key="2">
    <source>
        <dbReference type="ARBA" id="ARBA00008020"/>
    </source>
</evidence>
<dbReference type="NCBIfam" id="TIGR02344">
    <property type="entry name" value="chap_CCT_gamma"/>
    <property type="match status" value="1"/>
</dbReference>
<dbReference type="GO" id="GO:0051082">
    <property type="term" value="F:unfolded protein binding"/>
    <property type="evidence" value="ECO:0007669"/>
    <property type="project" value="InterPro"/>
</dbReference>
<evidence type="ECO:0000313" key="12">
    <source>
        <dbReference type="Proteomes" id="UP000187203"/>
    </source>
</evidence>
<evidence type="ECO:0000313" key="11">
    <source>
        <dbReference type="EMBL" id="OMP01130.1"/>
    </source>
</evidence>
<evidence type="ECO:0000256" key="6">
    <source>
        <dbReference type="ARBA" id="ARBA00022840"/>
    </source>
</evidence>
<dbReference type="InterPro" id="IPR027410">
    <property type="entry name" value="TCP-1-like_intermed_sf"/>
</dbReference>
<keyword evidence="5 8" id="KW-0547">Nucleotide-binding</keyword>
<dbReference type="PANTHER" id="PTHR11353">
    <property type="entry name" value="CHAPERONIN"/>
    <property type="match status" value="1"/>
</dbReference>
<comment type="subcellular location">
    <subcellularLocation>
        <location evidence="1">Cytoplasm</location>
    </subcellularLocation>
</comment>
<dbReference type="GO" id="GO:0005832">
    <property type="term" value="C:chaperonin-containing T-complex"/>
    <property type="evidence" value="ECO:0007669"/>
    <property type="project" value="UniProtKB-ARBA"/>
</dbReference>
<evidence type="ECO:0000256" key="4">
    <source>
        <dbReference type="ARBA" id="ARBA00022490"/>
    </source>
</evidence>
<dbReference type="SUPFAM" id="SSF54849">
    <property type="entry name" value="GroEL-intermediate domain like"/>
    <property type="match status" value="1"/>
</dbReference>
<dbReference type="InterPro" id="IPR017998">
    <property type="entry name" value="Chaperone_TCP-1"/>
</dbReference>
<dbReference type="FunFam" id="3.50.7.10:FF:000005">
    <property type="entry name" value="T-complex protein 1 subunit gamma"/>
    <property type="match status" value="1"/>
</dbReference>
<dbReference type="GO" id="GO:0016887">
    <property type="term" value="F:ATP hydrolysis activity"/>
    <property type="evidence" value="ECO:0007669"/>
    <property type="project" value="InterPro"/>
</dbReference>
<comment type="similarity">
    <text evidence="2 8">Belongs to the TCP-1 chaperonin family.</text>
</comment>
<evidence type="ECO:0000256" key="9">
    <source>
        <dbReference type="RuleBase" id="RU004191"/>
    </source>
</evidence>
<feature type="region of interest" description="Disordered" evidence="10">
    <location>
        <begin position="548"/>
        <end position="575"/>
    </location>
</feature>
<dbReference type="PROSITE" id="PS00995">
    <property type="entry name" value="TCP1_3"/>
    <property type="match status" value="1"/>
</dbReference>
<comment type="caution">
    <text evidence="11">The sequence shown here is derived from an EMBL/GenBank/DDBJ whole genome shotgun (WGS) entry which is preliminary data.</text>
</comment>
<evidence type="ECO:0000256" key="8">
    <source>
        <dbReference type="RuleBase" id="RU004187"/>
    </source>
</evidence>
<dbReference type="FunFam" id="1.10.560.10:FF:000034">
    <property type="entry name" value="T-complex protein 1 subunit gamma"/>
    <property type="match status" value="1"/>
</dbReference>
<proteinExistence type="inferred from homology"/>
<dbReference type="Gene3D" id="3.50.7.10">
    <property type="entry name" value="GroEL"/>
    <property type="match status" value="1"/>
</dbReference>
<dbReference type="InterPro" id="IPR002194">
    <property type="entry name" value="Chaperonin_TCP-1_CS"/>
</dbReference>
<keyword evidence="6 8" id="KW-0067">ATP-binding</keyword>
<organism evidence="11 12">
    <name type="scientific">Corchorus olitorius</name>
    <dbReference type="NCBI Taxonomy" id="93759"/>
    <lineage>
        <taxon>Eukaryota</taxon>
        <taxon>Viridiplantae</taxon>
        <taxon>Streptophyta</taxon>
        <taxon>Embryophyta</taxon>
        <taxon>Tracheophyta</taxon>
        <taxon>Spermatophyta</taxon>
        <taxon>Magnoliopsida</taxon>
        <taxon>eudicotyledons</taxon>
        <taxon>Gunneridae</taxon>
        <taxon>Pentapetalae</taxon>
        <taxon>rosids</taxon>
        <taxon>malvids</taxon>
        <taxon>Malvales</taxon>
        <taxon>Malvaceae</taxon>
        <taxon>Grewioideae</taxon>
        <taxon>Apeibeae</taxon>
        <taxon>Corchorus</taxon>
    </lineage>
</organism>
<dbReference type="Proteomes" id="UP000187203">
    <property type="component" value="Unassembled WGS sequence"/>
</dbReference>
<name>A0A1R3K210_9ROSI</name>
<dbReference type="InterPro" id="IPR002423">
    <property type="entry name" value="Cpn60/GroEL/TCP-1"/>
</dbReference>
<keyword evidence="7 8" id="KW-0143">Chaperone</keyword>
<evidence type="ECO:0000256" key="1">
    <source>
        <dbReference type="ARBA" id="ARBA00004496"/>
    </source>
</evidence>
<evidence type="ECO:0000256" key="10">
    <source>
        <dbReference type="SAM" id="MobiDB-lite"/>
    </source>
</evidence>
<dbReference type="CDD" id="cd03337">
    <property type="entry name" value="TCP1_gamma"/>
    <property type="match status" value="1"/>
</dbReference>
<dbReference type="InterPro" id="IPR027413">
    <property type="entry name" value="GROEL-like_equatorial_sf"/>
</dbReference>
<evidence type="ECO:0000256" key="5">
    <source>
        <dbReference type="ARBA" id="ARBA00022741"/>
    </source>
</evidence>
<accession>A0A1R3K210</accession>
<dbReference type="InterPro" id="IPR027409">
    <property type="entry name" value="GroEL-like_apical_dom_sf"/>
</dbReference>
<dbReference type="STRING" id="93759.A0A1R3K210"/>
<dbReference type="PROSITE" id="PS00750">
    <property type="entry name" value="TCP1_1"/>
    <property type="match status" value="1"/>
</dbReference>
<sequence>MHAPVLVLKDSLKRESGTKAVADIIRTTLGPRSMLKMLLDAAGGIVVTNDGNAILRELDLAHPAAKSMIELSRTQDEEVGDGTTSVIVLAGEMLHVAEAFIEKNYHPTVICRAYIKALEDAIAVLDKIAMPIDVNDRSTMLGLVKSCIGTKFTSQFGDLIATIELAYEISRFPFCKLMEGVVVISPIAYFQDLAIDATTTVGVDLGQGLREVDIKKYIKVEKVPGGQLEDSQVLKGVMFNKDVVAPGKMKRKIVNPRIILLDCPLEYKKGENQTNAELVREEDWEVLLKMEEEYIENICMQILKFKPDVVITEKGLSDLACHYLSKAGVSAIRRLRKTDNNRIAKACGAVIVNRPDELQESDVGTGAGLFEVKKIGDEFFTFIVDCKDPKACTVLLRGASKDLLNEVERNLQDAMSVARNIIKNPKLVPGGGATELTVSATLKQKSSSVEGIEKWPYEAAAIAFEAIPRTLAQNCGVNVIRTMTALQGKHANGENAWTGIDGNTGAIADMKECKIWDAYNVKAQTFKTAIEAACMLLRIDDIVSGIKKKQAPGAGPSKPKIETEADADGEQILPD</sequence>
<dbReference type="PRINTS" id="PR00304">
    <property type="entry name" value="TCOMPLEXTCP1"/>
</dbReference>
<dbReference type="Pfam" id="PF00118">
    <property type="entry name" value="Cpn60_TCP1"/>
    <property type="match status" value="2"/>
</dbReference>
<evidence type="ECO:0000256" key="3">
    <source>
        <dbReference type="ARBA" id="ARBA00017187"/>
    </source>
</evidence>
<dbReference type="Gene3D" id="1.10.560.10">
    <property type="entry name" value="GroEL-like equatorial domain"/>
    <property type="match status" value="2"/>
</dbReference>